<dbReference type="AlphaFoldDB" id="A0AAU8FX12"/>
<proteinExistence type="predicted"/>
<evidence type="ECO:0000256" key="5">
    <source>
        <dbReference type="ARBA" id="ARBA00023288"/>
    </source>
</evidence>
<keyword evidence="5" id="KW-0449">Lipoprotein</keyword>
<feature type="chain" id="PRO_5043515590" evidence="6">
    <location>
        <begin position="37"/>
        <end position="470"/>
    </location>
</feature>
<dbReference type="PROSITE" id="PS51257">
    <property type="entry name" value="PROKAR_LIPOPROTEIN"/>
    <property type="match status" value="1"/>
</dbReference>
<dbReference type="InterPro" id="IPR050490">
    <property type="entry name" value="Bact_solute-bd_prot1"/>
</dbReference>
<keyword evidence="3" id="KW-0472">Membrane</keyword>
<name>A0AAU8FX12_9MICO</name>
<dbReference type="PANTHER" id="PTHR43649">
    <property type="entry name" value="ARABINOSE-BINDING PROTEIN-RELATED"/>
    <property type="match status" value="1"/>
</dbReference>
<dbReference type="RefSeq" id="WP_204538820.1">
    <property type="nucleotide sequence ID" value="NZ_CP159290.1"/>
</dbReference>
<evidence type="ECO:0000256" key="1">
    <source>
        <dbReference type="ARBA" id="ARBA00022475"/>
    </source>
</evidence>
<evidence type="ECO:0000256" key="4">
    <source>
        <dbReference type="ARBA" id="ARBA00023139"/>
    </source>
</evidence>
<accession>A0AAU8FX12</accession>
<keyword evidence="1" id="KW-1003">Cell membrane</keyword>
<evidence type="ECO:0000256" key="2">
    <source>
        <dbReference type="ARBA" id="ARBA00022729"/>
    </source>
</evidence>
<gene>
    <name evidence="7" type="ORF">ABRQ22_13305</name>
</gene>
<dbReference type="EMBL" id="CP159290">
    <property type="protein sequence ID" value="XCH28576.1"/>
    <property type="molecule type" value="Genomic_DNA"/>
</dbReference>
<keyword evidence="4" id="KW-0564">Palmitate</keyword>
<dbReference type="InterPro" id="IPR006059">
    <property type="entry name" value="SBP"/>
</dbReference>
<dbReference type="PANTHER" id="PTHR43649:SF33">
    <property type="entry name" value="POLYGALACTURONAN_RHAMNOGALACTURONAN-BINDING PROTEIN YTCQ"/>
    <property type="match status" value="1"/>
</dbReference>
<feature type="signal peptide" evidence="6">
    <location>
        <begin position="1"/>
        <end position="36"/>
    </location>
</feature>
<sequence>MNRHRRRPFPARITATIATSALLAGALAACSGPAGGGGNGGGSGEGDPDSLTMWTFKQSHVEPLQNAAKTFEEETGISVDVQAYTPDDAFITKVQAAAQTGDLPDVMEVHTHGDDFTFGGAGLLEDLSDDVDDDWSSRFLPAVAEDGTVTPAYYEQSLAEGSKTAGIEEGQRFSVPFTIGTFGIVYANKERLEAAGVTEAPKTWEEFVAALDAVKQTNPDDGGVSIGFQSSTTGLEWLMQPMAYGQLGKDDFGALFGQDPAKNFASPNGVKVLETYNQIQPYWMPGTQSLTIDDADIAFAQGKSTFDIGGTFTLAFLAQNGMDAENIVTFPVPAPEGGAIDDLQLAPFGLTGLSVSATTGNKDGALQWIKYLSEQDVAATFAKDALDVPPVDLGDDPSSTVGPVLGAMIGAFGEGENAYNPGDTSYRPAAYDAAQVGDAVMELTPLATQDVAAVSTTVATLIDTFWSQSK</sequence>
<evidence type="ECO:0000256" key="6">
    <source>
        <dbReference type="SAM" id="SignalP"/>
    </source>
</evidence>
<protein>
    <submittedName>
        <fullName evidence="7">Extracellular solute-binding protein</fullName>
    </submittedName>
</protein>
<evidence type="ECO:0000313" key="7">
    <source>
        <dbReference type="EMBL" id="XCH28576.1"/>
    </source>
</evidence>
<organism evidence="7">
    <name type="scientific">Cellulosimicrobium sp. ES-005</name>
    <dbReference type="NCBI Taxonomy" id="3163031"/>
    <lineage>
        <taxon>Bacteria</taxon>
        <taxon>Bacillati</taxon>
        <taxon>Actinomycetota</taxon>
        <taxon>Actinomycetes</taxon>
        <taxon>Micrococcales</taxon>
        <taxon>Promicromonosporaceae</taxon>
        <taxon>Cellulosimicrobium</taxon>
    </lineage>
</organism>
<reference evidence="7" key="1">
    <citation type="submission" date="2024-06" db="EMBL/GenBank/DDBJ databases">
        <title>Complete genome sequence of the cellulolytic actinobacterium, Cellulosimicrobium ES-005.</title>
        <authorList>
            <person name="Matthews C.T."/>
            <person name="Underwood K.D."/>
            <person name="Ghanchi K.M."/>
            <person name="Fields S.D."/>
            <person name="Gardner S.G."/>
        </authorList>
    </citation>
    <scope>NUCLEOTIDE SEQUENCE</scope>
    <source>
        <strain evidence="7">ES-005</strain>
    </source>
</reference>
<dbReference type="Gene3D" id="3.40.190.10">
    <property type="entry name" value="Periplasmic binding protein-like II"/>
    <property type="match status" value="1"/>
</dbReference>
<dbReference type="Pfam" id="PF01547">
    <property type="entry name" value="SBP_bac_1"/>
    <property type="match status" value="1"/>
</dbReference>
<keyword evidence="2 6" id="KW-0732">Signal</keyword>
<dbReference type="SUPFAM" id="SSF53850">
    <property type="entry name" value="Periplasmic binding protein-like II"/>
    <property type="match status" value="1"/>
</dbReference>
<evidence type="ECO:0000256" key="3">
    <source>
        <dbReference type="ARBA" id="ARBA00023136"/>
    </source>
</evidence>